<organism evidence="2 3">
    <name type="scientific">Tannerella forsythia (strain ATCC 43037 / JCM 10827 / CCUG 21028 A / KCTC 5666 / FDC 338)</name>
    <name type="common">Bacteroides forsythus</name>
    <dbReference type="NCBI Taxonomy" id="203275"/>
    <lineage>
        <taxon>Bacteria</taxon>
        <taxon>Pseudomonadati</taxon>
        <taxon>Bacteroidota</taxon>
        <taxon>Bacteroidia</taxon>
        <taxon>Bacteroidales</taxon>
        <taxon>Tannerellaceae</taxon>
        <taxon>Tannerella</taxon>
    </lineage>
</organism>
<dbReference type="Proteomes" id="UP000005436">
    <property type="component" value="Chromosome"/>
</dbReference>
<keyword evidence="3" id="KW-1185">Reference proteome</keyword>
<dbReference type="eggNOG" id="COG0716">
    <property type="taxonomic scope" value="Bacteria"/>
</dbReference>
<dbReference type="SUPFAM" id="SSF52218">
    <property type="entry name" value="Flavoproteins"/>
    <property type="match status" value="1"/>
</dbReference>
<evidence type="ECO:0000256" key="1">
    <source>
        <dbReference type="SAM" id="Phobius"/>
    </source>
</evidence>
<sequence>MEKRRIQIVYYSQSGSLKYLIEESMRPYLGDYVLIWNPIHCAKPFPFPWNRRRFFSVFCDSVLHKGCRIVCDEIEIKIEKGDMILLGFQPWFLHLSLPIQSFINSTQFGRIVKDREVILFTCYRNTGAMARKQMAAHVESRGGHIVAELEISDQSKERSSAFRFVRWFFTGKNDPFRNMEKQQEKVWNVLDEVLHKSNRIRIQYQEKQLLKEQYILGKFQRWAHFIQPADKIYRFRLLLFQIWILMALIFVSPIMNRIIKSKKTKNSYE</sequence>
<proteinExistence type="predicted"/>
<reference evidence="3" key="1">
    <citation type="submission" date="2011-12" db="EMBL/GenBank/DDBJ databases">
        <title>Complete sequence of Tannerella forsythia ATCC 43037.</title>
        <authorList>
            <person name="Dewhirst F."/>
            <person name="Tanner A."/>
            <person name="Izard J."/>
            <person name="Brinkac L."/>
            <person name="Durkin A.S."/>
            <person name="Hostetler J."/>
            <person name="Shetty J."/>
            <person name="Torralba M."/>
            <person name="Gill S."/>
            <person name="Nelson K."/>
        </authorList>
    </citation>
    <scope>NUCLEOTIDE SEQUENCE [LARGE SCALE GENOMIC DNA]</scope>
    <source>
        <strain evidence="3">ATCC 43037 / JCM 10827 / CCUG 33226 / KCTC 5666 / FDC 338</strain>
    </source>
</reference>
<keyword evidence="1" id="KW-1133">Transmembrane helix</keyword>
<dbReference type="InterPro" id="IPR029039">
    <property type="entry name" value="Flavoprotein-like_sf"/>
</dbReference>
<dbReference type="PATRIC" id="fig|203275.8.peg.2748"/>
<dbReference type="AlphaFoldDB" id="G8UI26"/>
<dbReference type="HOGENOM" id="CLU_1141775_0_0_10"/>
<keyword evidence="1" id="KW-0472">Membrane</keyword>
<evidence type="ECO:0000313" key="2">
    <source>
        <dbReference type="EMBL" id="AEW21556.1"/>
    </source>
</evidence>
<keyword evidence="1" id="KW-0812">Transmembrane</keyword>
<evidence type="ECO:0000313" key="3">
    <source>
        <dbReference type="Proteomes" id="UP000005436"/>
    </source>
</evidence>
<dbReference type="Gene3D" id="3.40.50.360">
    <property type="match status" value="1"/>
</dbReference>
<dbReference type="KEGG" id="tfo:BFO_3186"/>
<dbReference type="EMBL" id="CP003191">
    <property type="protein sequence ID" value="AEW21556.1"/>
    <property type="molecule type" value="Genomic_DNA"/>
</dbReference>
<dbReference type="STRING" id="203275.BFO_3186"/>
<dbReference type="GeneID" id="34759915"/>
<feature type="transmembrane region" description="Helical" evidence="1">
    <location>
        <begin position="235"/>
        <end position="255"/>
    </location>
</feature>
<name>G8UI26_TANFA</name>
<gene>
    <name evidence="2" type="ordered locus">BFO_3186</name>
</gene>
<accession>G8UI26</accession>
<dbReference type="RefSeq" id="WP_014226277.1">
    <property type="nucleotide sequence ID" value="NC_016610.1"/>
</dbReference>
<protein>
    <submittedName>
        <fullName evidence="2">Uncharacterized protein</fullName>
    </submittedName>
</protein>